<proteinExistence type="predicted"/>
<dbReference type="Gene3D" id="2.130.10.10">
    <property type="entry name" value="YVTN repeat-like/Quinoprotein amine dehydrogenase"/>
    <property type="match status" value="1"/>
</dbReference>
<evidence type="ECO:0000313" key="1">
    <source>
        <dbReference type="EMBL" id="CEM13617.1"/>
    </source>
</evidence>
<protein>
    <submittedName>
        <fullName evidence="1">Uncharacterized protein</fullName>
    </submittedName>
</protein>
<feature type="non-terminal residue" evidence="1">
    <location>
        <position position="1"/>
    </location>
</feature>
<gene>
    <name evidence="1" type="ORF">Cvel_17272</name>
</gene>
<dbReference type="AlphaFoldDB" id="A0A0G4FJ89"/>
<reference evidence="1" key="1">
    <citation type="submission" date="2014-11" db="EMBL/GenBank/DDBJ databases">
        <authorList>
            <person name="Otto D Thomas"/>
            <person name="Naeem Raeece"/>
        </authorList>
    </citation>
    <scope>NUCLEOTIDE SEQUENCE</scope>
</reference>
<organism evidence="1">
    <name type="scientific">Chromera velia CCMP2878</name>
    <dbReference type="NCBI Taxonomy" id="1169474"/>
    <lineage>
        <taxon>Eukaryota</taxon>
        <taxon>Sar</taxon>
        <taxon>Alveolata</taxon>
        <taxon>Colpodellida</taxon>
        <taxon>Chromeraceae</taxon>
        <taxon>Chromera</taxon>
    </lineage>
</organism>
<dbReference type="InterPro" id="IPR036322">
    <property type="entry name" value="WD40_repeat_dom_sf"/>
</dbReference>
<dbReference type="InterPro" id="IPR001680">
    <property type="entry name" value="WD40_rpt"/>
</dbReference>
<sequence length="69" mass="7123">GGEVLCWDVPSERVVSRLQGHSGVVRGVDVLGARGGVHGNGEPGCDNGRNASILVATASFDKTVRIYSS</sequence>
<dbReference type="InterPro" id="IPR015943">
    <property type="entry name" value="WD40/YVTN_repeat-like_dom_sf"/>
</dbReference>
<dbReference type="SMART" id="SM00320">
    <property type="entry name" value="WD40"/>
    <property type="match status" value="1"/>
</dbReference>
<accession>A0A0G4FJ89</accession>
<dbReference type="VEuPathDB" id="CryptoDB:Cvel_17272"/>
<name>A0A0G4FJ89_9ALVE</name>
<dbReference type="SUPFAM" id="SSF50978">
    <property type="entry name" value="WD40 repeat-like"/>
    <property type="match status" value="1"/>
</dbReference>
<dbReference type="EMBL" id="CDMZ01000406">
    <property type="protein sequence ID" value="CEM13617.1"/>
    <property type="molecule type" value="Genomic_DNA"/>
</dbReference>